<dbReference type="CDD" id="cd02440">
    <property type="entry name" value="AdoMet_MTases"/>
    <property type="match status" value="1"/>
</dbReference>
<dbReference type="NCBIfam" id="TIGR00095">
    <property type="entry name" value="16S rRNA (guanine(966)-N(2))-methyltransferase RsmD"/>
    <property type="match status" value="1"/>
</dbReference>
<evidence type="ECO:0000313" key="4">
    <source>
        <dbReference type="Proteomes" id="UP001277761"/>
    </source>
</evidence>
<dbReference type="GO" id="GO:0052913">
    <property type="term" value="F:16S rRNA (guanine(966)-N(2))-methyltransferase activity"/>
    <property type="evidence" value="ECO:0007669"/>
    <property type="project" value="UniProtKB-EC"/>
</dbReference>
<dbReference type="InterPro" id="IPR002052">
    <property type="entry name" value="DNA_methylase_N6_adenine_CS"/>
</dbReference>
<dbReference type="Gene3D" id="3.40.50.150">
    <property type="entry name" value="Vaccinia Virus protein VP39"/>
    <property type="match status" value="1"/>
</dbReference>
<dbReference type="PIRSF" id="PIRSF004553">
    <property type="entry name" value="CHP00095"/>
    <property type="match status" value="1"/>
</dbReference>
<evidence type="ECO:0000256" key="2">
    <source>
        <dbReference type="ARBA" id="ARBA00022679"/>
    </source>
</evidence>
<dbReference type="EMBL" id="JAXAVX010000001">
    <property type="protein sequence ID" value="MDX8150463.1"/>
    <property type="molecule type" value="Genomic_DNA"/>
</dbReference>
<comment type="caution">
    <text evidence="3">The sequence shown here is derived from an EMBL/GenBank/DDBJ whole genome shotgun (WGS) entry which is preliminary data.</text>
</comment>
<reference evidence="3 4" key="1">
    <citation type="submission" date="2023-11" db="EMBL/GenBank/DDBJ databases">
        <authorList>
            <person name="Xu M."/>
            <person name="Jiang T."/>
        </authorList>
    </citation>
    <scope>NUCLEOTIDE SEQUENCE [LARGE SCALE GENOMIC DNA]</scope>
    <source>
        <strain evidence="3 4">SD</strain>
    </source>
</reference>
<evidence type="ECO:0000256" key="1">
    <source>
        <dbReference type="ARBA" id="ARBA00022603"/>
    </source>
</evidence>
<dbReference type="RefSeq" id="WP_319952611.1">
    <property type="nucleotide sequence ID" value="NZ_JAXAVX010000001.1"/>
</dbReference>
<dbReference type="InterPro" id="IPR029063">
    <property type="entry name" value="SAM-dependent_MTases_sf"/>
</dbReference>
<protein>
    <submittedName>
        <fullName evidence="3">16S rRNA (Guanine(966)-N(2))-methyltransferase RsmD</fullName>
        <ecNumber evidence="3">2.1.1.171</ecNumber>
    </submittedName>
</protein>
<gene>
    <name evidence="3" type="primary">rsmD</name>
    <name evidence="3" type="ORF">SK069_02565</name>
</gene>
<dbReference type="InterPro" id="IPR004398">
    <property type="entry name" value="RNA_MeTrfase_RsmD"/>
</dbReference>
<dbReference type="Proteomes" id="UP001277761">
    <property type="component" value="Unassembled WGS sequence"/>
</dbReference>
<proteinExistence type="predicted"/>
<keyword evidence="4" id="KW-1185">Reference proteome</keyword>
<keyword evidence="2 3" id="KW-0808">Transferase</keyword>
<accession>A0ABU4VF91</accession>
<dbReference type="PROSITE" id="PS00092">
    <property type="entry name" value="N6_MTASE"/>
    <property type="match status" value="1"/>
</dbReference>
<name>A0ABU4VF91_9ACTN</name>
<dbReference type="PANTHER" id="PTHR43542">
    <property type="entry name" value="METHYLTRANSFERASE"/>
    <property type="match status" value="1"/>
</dbReference>
<dbReference type="SUPFAM" id="SSF53335">
    <property type="entry name" value="S-adenosyl-L-methionine-dependent methyltransferases"/>
    <property type="match status" value="1"/>
</dbReference>
<dbReference type="Pfam" id="PF03602">
    <property type="entry name" value="Cons_hypoth95"/>
    <property type="match status" value="1"/>
</dbReference>
<keyword evidence="1 3" id="KW-0489">Methyltransferase</keyword>
<sequence>MRVIAGRFGGRRLVAPAGDRTRPTADRVRESLFSILGDLDGARVLDLFAGTGALGIEALSRGAAHVTFVERDRAALAALRRNLDAVGPDADAVRVVTGDALRHLQDAAARDEAYDLVLLDPPYRDADRLGPLLDQRLAPVLAPGAAVVSESDRRHPLTLVLPLTDERRYGDTTIRIHTP</sequence>
<dbReference type="EC" id="2.1.1.171" evidence="3"/>
<organism evidence="3 4">
    <name type="scientific">Patulibacter brassicae</name>
    <dbReference type="NCBI Taxonomy" id="1705717"/>
    <lineage>
        <taxon>Bacteria</taxon>
        <taxon>Bacillati</taxon>
        <taxon>Actinomycetota</taxon>
        <taxon>Thermoleophilia</taxon>
        <taxon>Solirubrobacterales</taxon>
        <taxon>Patulibacteraceae</taxon>
        <taxon>Patulibacter</taxon>
    </lineage>
</organism>
<dbReference type="PANTHER" id="PTHR43542:SF1">
    <property type="entry name" value="METHYLTRANSFERASE"/>
    <property type="match status" value="1"/>
</dbReference>
<evidence type="ECO:0000313" key="3">
    <source>
        <dbReference type="EMBL" id="MDX8150463.1"/>
    </source>
</evidence>